<gene>
    <name evidence="3" type="ORF">TSUD_92920</name>
</gene>
<dbReference type="PANTHER" id="PTHR34222:SF43">
    <property type="entry name" value="RETROTRANSPOSON GAG DOMAIN-CONTAINING PROTEIN"/>
    <property type="match status" value="1"/>
</dbReference>
<keyword evidence="4" id="KW-1185">Reference proteome</keyword>
<dbReference type="Proteomes" id="UP000242715">
    <property type="component" value="Unassembled WGS sequence"/>
</dbReference>
<evidence type="ECO:0000259" key="2">
    <source>
        <dbReference type="Pfam" id="PF14244"/>
    </source>
</evidence>
<sequence>MENESKKSESKKTESKKSDPVPHTHDLYSSLTPERLDGTNYTEWALNAENKIRGRKHWGYISGKKVAPTPTTSDEYETWEDENCMVKSWLLDAMTKDVRSLFIRLPTAKKIWESVKETYSVTQDASKQLYCEVISIKQDGGSVVSYFAKLQKLWQEIDAIENCTMVCTKDVETYTNKLNAQRVYIFLAGLDSHLDGVRGRILATIPLPGIQTVYANVCVEANRQEAMLSTTQNEGAAMAMKRPFNSKKGNRKCSHCNGTNHVIDDCFKLHGYPE</sequence>
<reference evidence="4" key="1">
    <citation type="journal article" date="2017" name="Front. Plant Sci.">
        <title>Climate Clever Clovers: New Paradigm to Reduce the Environmental Footprint of Ruminants by Breeding Low Methanogenic Forages Utilizing Haplotype Variation.</title>
        <authorList>
            <person name="Kaur P."/>
            <person name="Appels R."/>
            <person name="Bayer P.E."/>
            <person name="Keeble-Gagnere G."/>
            <person name="Wang J."/>
            <person name="Hirakawa H."/>
            <person name="Shirasawa K."/>
            <person name="Vercoe P."/>
            <person name="Stefanova K."/>
            <person name="Durmic Z."/>
            <person name="Nichols P."/>
            <person name="Revell C."/>
            <person name="Isobe S.N."/>
            <person name="Edwards D."/>
            <person name="Erskine W."/>
        </authorList>
    </citation>
    <scope>NUCLEOTIDE SEQUENCE [LARGE SCALE GENOMIC DNA]</scope>
    <source>
        <strain evidence="4">cv. Daliak</strain>
    </source>
</reference>
<accession>A0A2Z6NUM4</accession>
<evidence type="ECO:0000313" key="4">
    <source>
        <dbReference type="Proteomes" id="UP000242715"/>
    </source>
</evidence>
<proteinExistence type="predicted"/>
<evidence type="ECO:0000256" key="1">
    <source>
        <dbReference type="SAM" id="MobiDB-lite"/>
    </source>
</evidence>
<dbReference type="AlphaFoldDB" id="A0A2Z6NUM4"/>
<organism evidence="3 4">
    <name type="scientific">Trifolium subterraneum</name>
    <name type="common">Subterranean clover</name>
    <dbReference type="NCBI Taxonomy" id="3900"/>
    <lineage>
        <taxon>Eukaryota</taxon>
        <taxon>Viridiplantae</taxon>
        <taxon>Streptophyta</taxon>
        <taxon>Embryophyta</taxon>
        <taxon>Tracheophyta</taxon>
        <taxon>Spermatophyta</taxon>
        <taxon>Magnoliopsida</taxon>
        <taxon>eudicotyledons</taxon>
        <taxon>Gunneridae</taxon>
        <taxon>Pentapetalae</taxon>
        <taxon>rosids</taxon>
        <taxon>fabids</taxon>
        <taxon>Fabales</taxon>
        <taxon>Fabaceae</taxon>
        <taxon>Papilionoideae</taxon>
        <taxon>50 kb inversion clade</taxon>
        <taxon>NPAAA clade</taxon>
        <taxon>Hologalegina</taxon>
        <taxon>IRL clade</taxon>
        <taxon>Trifolieae</taxon>
        <taxon>Trifolium</taxon>
    </lineage>
</organism>
<dbReference type="OrthoDB" id="1746033at2759"/>
<feature type="domain" description="Retrotransposon Copia-like N-terminal" evidence="2">
    <location>
        <begin position="29"/>
        <end position="68"/>
    </location>
</feature>
<dbReference type="Pfam" id="PF14244">
    <property type="entry name" value="Retrotran_gag_3"/>
    <property type="match status" value="1"/>
</dbReference>
<feature type="compositionally biased region" description="Basic and acidic residues" evidence="1">
    <location>
        <begin position="1"/>
        <end position="26"/>
    </location>
</feature>
<dbReference type="PANTHER" id="PTHR34222">
    <property type="entry name" value="GAG_PRE-INTEGRS DOMAIN-CONTAINING PROTEIN"/>
    <property type="match status" value="1"/>
</dbReference>
<protein>
    <recommendedName>
        <fullName evidence="2">Retrotransposon Copia-like N-terminal domain-containing protein</fullName>
    </recommendedName>
</protein>
<evidence type="ECO:0000313" key="3">
    <source>
        <dbReference type="EMBL" id="GAU40520.1"/>
    </source>
</evidence>
<name>A0A2Z6NUM4_TRISU</name>
<dbReference type="InterPro" id="IPR029472">
    <property type="entry name" value="Copia-like_N"/>
</dbReference>
<feature type="region of interest" description="Disordered" evidence="1">
    <location>
        <begin position="1"/>
        <end position="34"/>
    </location>
</feature>
<dbReference type="EMBL" id="DF973812">
    <property type="protein sequence ID" value="GAU40520.1"/>
    <property type="molecule type" value="Genomic_DNA"/>
</dbReference>